<dbReference type="AlphaFoldDB" id="A0A4C1SPI1"/>
<comment type="caution">
    <text evidence="1">The sequence shown here is derived from an EMBL/GenBank/DDBJ whole genome shotgun (WGS) entry which is preliminary data.</text>
</comment>
<gene>
    <name evidence="1" type="ORF">EVAR_2599_1</name>
</gene>
<evidence type="ECO:0000313" key="2">
    <source>
        <dbReference type="Proteomes" id="UP000299102"/>
    </source>
</evidence>
<dbReference type="Proteomes" id="UP000299102">
    <property type="component" value="Unassembled WGS sequence"/>
</dbReference>
<organism evidence="1 2">
    <name type="scientific">Eumeta variegata</name>
    <name type="common">Bagworm moth</name>
    <name type="synonym">Eumeta japonica</name>
    <dbReference type="NCBI Taxonomy" id="151549"/>
    <lineage>
        <taxon>Eukaryota</taxon>
        <taxon>Metazoa</taxon>
        <taxon>Ecdysozoa</taxon>
        <taxon>Arthropoda</taxon>
        <taxon>Hexapoda</taxon>
        <taxon>Insecta</taxon>
        <taxon>Pterygota</taxon>
        <taxon>Neoptera</taxon>
        <taxon>Endopterygota</taxon>
        <taxon>Lepidoptera</taxon>
        <taxon>Glossata</taxon>
        <taxon>Ditrysia</taxon>
        <taxon>Tineoidea</taxon>
        <taxon>Psychidae</taxon>
        <taxon>Oiketicinae</taxon>
        <taxon>Eumeta</taxon>
    </lineage>
</organism>
<keyword evidence="2" id="KW-1185">Reference proteome</keyword>
<protein>
    <submittedName>
        <fullName evidence="1">Uncharacterized protein</fullName>
    </submittedName>
</protein>
<evidence type="ECO:0000313" key="1">
    <source>
        <dbReference type="EMBL" id="GBP03138.1"/>
    </source>
</evidence>
<name>A0A4C1SPI1_EUMVA</name>
<proteinExistence type="predicted"/>
<dbReference type="EMBL" id="BGZK01000009">
    <property type="protein sequence ID" value="GBP03138.1"/>
    <property type="molecule type" value="Genomic_DNA"/>
</dbReference>
<accession>A0A4C1SPI1</accession>
<sequence>MLNRKNCCFVYIYDKNPEPKANPTRHRSAIYTTVTTAAVIINADLNSPMLLQNLAAVRSYLFNGTIATHRCVAHETDATLEVIFQEGCCDLSLSKLHAHAGLRLTPLVGIAPNTINVKVHY</sequence>
<reference evidence="1 2" key="1">
    <citation type="journal article" date="2019" name="Commun. Biol.">
        <title>The bagworm genome reveals a unique fibroin gene that provides high tensile strength.</title>
        <authorList>
            <person name="Kono N."/>
            <person name="Nakamura H."/>
            <person name="Ohtoshi R."/>
            <person name="Tomita M."/>
            <person name="Numata K."/>
            <person name="Arakawa K."/>
        </authorList>
    </citation>
    <scope>NUCLEOTIDE SEQUENCE [LARGE SCALE GENOMIC DNA]</scope>
</reference>